<name>W5IGV0_SCAIO</name>
<proteinExistence type="predicted"/>
<reference evidence="1 2" key="1">
    <citation type="submission" date="2012-01" db="EMBL/GenBank/DDBJ databases">
        <title>The Genome Sequence of Scardovia inopinata F0304.</title>
        <authorList>
            <consortium name="The Broad Institute Genome Sequencing Platform"/>
            <person name="Earl A."/>
            <person name="Ward D."/>
            <person name="Feldgarden M."/>
            <person name="Gevers D."/>
            <person name="Izard J."/>
            <person name="Baranova O.V."/>
            <person name="Blanton J.M."/>
            <person name="Tanner A.C."/>
            <person name="Dewhirst F.E."/>
            <person name="Young S.K."/>
            <person name="Zeng Q."/>
            <person name="Gargeya S."/>
            <person name="Fitzgerald M."/>
            <person name="Haas B."/>
            <person name="Abouelleil A."/>
            <person name="Alvarado L."/>
            <person name="Arachchi H.M."/>
            <person name="Berlin A."/>
            <person name="Chapman S.B."/>
            <person name="Gearin G."/>
            <person name="Goldberg J."/>
            <person name="Griggs A."/>
            <person name="Gujja S."/>
            <person name="Hansen M."/>
            <person name="Heiman D."/>
            <person name="Howarth C."/>
            <person name="Larimer J."/>
            <person name="Lui A."/>
            <person name="MacDonald P.J."/>
            <person name="McCowen C."/>
            <person name="Montmayeur A."/>
            <person name="Murphy C."/>
            <person name="Neiman D."/>
            <person name="Pearson M."/>
            <person name="Priest M."/>
            <person name="Roberts A."/>
            <person name="Saif S."/>
            <person name="Shea T."/>
            <person name="Sisk P."/>
            <person name="Stolte C."/>
            <person name="Sykes S."/>
            <person name="Wortman J."/>
            <person name="Nusbaum C."/>
            <person name="Birren B."/>
        </authorList>
    </citation>
    <scope>NUCLEOTIDE SEQUENCE [LARGE SCALE GENOMIC DNA]</scope>
    <source>
        <strain evidence="1 2">F0304</strain>
    </source>
</reference>
<organism evidence="1 2">
    <name type="scientific">Scardovia inopinata F0304</name>
    <dbReference type="NCBI Taxonomy" id="641146"/>
    <lineage>
        <taxon>Bacteria</taxon>
        <taxon>Bacillati</taxon>
        <taxon>Actinomycetota</taxon>
        <taxon>Actinomycetes</taxon>
        <taxon>Bifidobacteriales</taxon>
        <taxon>Bifidobacteriaceae</taxon>
        <taxon>Scardovia</taxon>
    </lineage>
</organism>
<evidence type="ECO:0000313" key="2">
    <source>
        <dbReference type="Proteomes" id="UP000005777"/>
    </source>
</evidence>
<dbReference type="HOGENOM" id="CLU_3029848_0_0_11"/>
<accession>W5IGV0</accession>
<keyword evidence="2" id="KW-1185">Reference proteome</keyword>
<evidence type="ECO:0000313" key="1">
    <source>
        <dbReference type="EMBL" id="EFG26073.1"/>
    </source>
</evidence>
<dbReference type="AlphaFoldDB" id="W5IGV0"/>
<sequence>MSLDWAVFLRAVQRVASDFSPGSGYGGGKSHKSQSNYPGGALYLIIGARGLKPIE</sequence>
<dbReference type="EMBL" id="ADCX01000010">
    <property type="protein sequence ID" value="EFG26073.1"/>
    <property type="molecule type" value="Genomic_DNA"/>
</dbReference>
<dbReference type="RefSeq" id="WP_006293530.1">
    <property type="nucleotide sequence ID" value="NZ_GG770226.1"/>
</dbReference>
<comment type="caution">
    <text evidence="1">The sequence shown here is derived from an EMBL/GenBank/DDBJ whole genome shotgun (WGS) entry which is preliminary data.</text>
</comment>
<gene>
    <name evidence="1" type="ORF">HMPREF9020_01148</name>
</gene>
<protein>
    <submittedName>
        <fullName evidence="1">Uncharacterized protein</fullName>
    </submittedName>
</protein>
<dbReference type="Proteomes" id="UP000005777">
    <property type="component" value="Unassembled WGS sequence"/>
</dbReference>